<evidence type="ECO:0000313" key="2">
    <source>
        <dbReference type="EMBL" id="KGQ20854.1"/>
    </source>
</evidence>
<sequence>MHHPFALTIALAVAVAPFEAQAQVANGTFASGFASWTVGDAVFAQGGGTDCSSAPYTATTKNTSKKGTAPASGTVAQATPFISYAPGAWTLCRQLEQMVYVPVGKQLKFSAKLGEGIYASQYQIEPVGLSVHVIDNGQATMLFSQAGHNIVCGNGEFPCPIYRAQTLDMSPYWGKTVRLVIRGNTGVRNGQTGGISEPSYAFVDDVRLE</sequence>
<proteinExistence type="predicted"/>
<feature type="signal peptide" evidence="1">
    <location>
        <begin position="1"/>
        <end position="22"/>
    </location>
</feature>
<reference evidence="2 3" key="1">
    <citation type="submission" date="2014-09" db="EMBL/GenBank/DDBJ databases">
        <title>Genome sequences of Lysobacter dokdonensis DS-58.</title>
        <authorList>
            <person name="Kim J.F."/>
            <person name="Kwak M.-J."/>
        </authorList>
    </citation>
    <scope>NUCLEOTIDE SEQUENCE [LARGE SCALE GENOMIC DNA]</scope>
    <source>
        <strain evidence="2 3">DS-58</strain>
    </source>
</reference>
<evidence type="ECO:0000313" key="3">
    <source>
        <dbReference type="Proteomes" id="UP000030518"/>
    </source>
</evidence>
<comment type="caution">
    <text evidence="2">The sequence shown here is derived from an EMBL/GenBank/DDBJ whole genome shotgun (WGS) entry which is preliminary data.</text>
</comment>
<keyword evidence="3" id="KW-1185">Reference proteome</keyword>
<evidence type="ECO:0000256" key="1">
    <source>
        <dbReference type="SAM" id="SignalP"/>
    </source>
</evidence>
<feature type="chain" id="PRO_5002007865" description="Secreted protein" evidence="1">
    <location>
        <begin position="23"/>
        <end position="209"/>
    </location>
</feature>
<dbReference type="PATRIC" id="fig|1300345.3.peg.61"/>
<protein>
    <recommendedName>
        <fullName evidence="4">Secreted protein</fullName>
    </recommendedName>
</protein>
<dbReference type="EMBL" id="JRKJ01000001">
    <property type="protein sequence ID" value="KGQ20854.1"/>
    <property type="molecule type" value="Genomic_DNA"/>
</dbReference>
<organism evidence="2 3">
    <name type="scientific">Lysobacter dokdonensis DS-58</name>
    <dbReference type="NCBI Taxonomy" id="1300345"/>
    <lineage>
        <taxon>Bacteria</taxon>
        <taxon>Pseudomonadati</taxon>
        <taxon>Pseudomonadota</taxon>
        <taxon>Gammaproteobacteria</taxon>
        <taxon>Lysobacterales</taxon>
        <taxon>Lysobacteraceae</taxon>
        <taxon>Noviluteimonas</taxon>
    </lineage>
</organism>
<name>A0A0A2X6H6_9GAMM</name>
<keyword evidence="1" id="KW-0732">Signal</keyword>
<accession>A0A0A2X6H6</accession>
<gene>
    <name evidence="2" type="ORF">LF41_61</name>
</gene>
<dbReference type="AlphaFoldDB" id="A0A0A2X6H6"/>
<evidence type="ECO:0008006" key="4">
    <source>
        <dbReference type="Google" id="ProtNLM"/>
    </source>
</evidence>
<dbReference type="STRING" id="1300345.LF41_61"/>
<dbReference type="Proteomes" id="UP000030518">
    <property type="component" value="Unassembled WGS sequence"/>
</dbReference>